<comment type="caution">
    <text evidence="1">The sequence shown here is derived from an EMBL/GenBank/DDBJ whole genome shotgun (WGS) entry which is preliminary data.</text>
</comment>
<proteinExistence type="predicted"/>
<name>A0ACB8U037_9APHY</name>
<organism evidence="1 2">
    <name type="scientific">Irpex rosettiformis</name>
    <dbReference type="NCBI Taxonomy" id="378272"/>
    <lineage>
        <taxon>Eukaryota</taxon>
        <taxon>Fungi</taxon>
        <taxon>Dikarya</taxon>
        <taxon>Basidiomycota</taxon>
        <taxon>Agaricomycotina</taxon>
        <taxon>Agaricomycetes</taxon>
        <taxon>Polyporales</taxon>
        <taxon>Irpicaceae</taxon>
        <taxon>Irpex</taxon>
    </lineage>
</organism>
<evidence type="ECO:0000313" key="1">
    <source>
        <dbReference type="EMBL" id="KAI0087703.1"/>
    </source>
</evidence>
<dbReference type="EMBL" id="MU274916">
    <property type="protein sequence ID" value="KAI0087703.1"/>
    <property type="molecule type" value="Genomic_DNA"/>
</dbReference>
<evidence type="ECO:0000313" key="2">
    <source>
        <dbReference type="Proteomes" id="UP001055072"/>
    </source>
</evidence>
<reference evidence="1" key="1">
    <citation type="journal article" date="2021" name="Environ. Microbiol.">
        <title>Gene family expansions and transcriptome signatures uncover fungal adaptations to wood decay.</title>
        <authorList>
            <person name="Hage H."/>
            <person name="Miyauchi S."/>
            <person name="Viragh M."/>
            <person name="Drula E."/>
            <person name="Min B."/>
            <person name="Chaduli D."/>
            <person name="Navarro D."/>
            <person name="Favel A."/>
            <person name="Norest M."/>
            <person name="Lesage-Meessen L."/>
            <person name="Balint B."/>
            <person name="Merenyi Z."/>
            <person name="de Eugenio L."/>
            <person name="Morin E."/>
            <person name="Martinez A.T."/>
            <person name="Baldrian P."/>
            <person name="Stursova M."/>
            <person name="Martinez M.J."/>
            <person name="Novotny C."/>
            <person name="Magnuson J.K."/>
            <person name="Spatafora J.W."/>
            <person name="Maurice S."/>
            <person name="Pangilinan J."/>
            <person name="Andreopoulos W."/>
            <person name="LaButti K."/>
            <person name="Hundley H."/>
            <person name="Na H."/>
            <person name="Kuo A."/>
            <person name="Barry K."/>
            <person name="Lipzen A."/>
            <person name="Henrissat B."/>
            <person name="Riley R."/>
            <person name="Ahrendt S."/>
            <person name="Nagy L.G."/>
            <person name="Grigoriev I.V."/>
            <person name="Martin F."/>
            <person name="Rosso M.N."/>
        </authorList>
    </citation>
    <scope>NUCLEOTIDE SEQUENCE</scope>
    <source>
        <strain evidence="1">CBS 384.51</strain>
    </source>
</reference>
<keyword evidence="2" id="KW-1185">Reference proteome</keyword>
<sequence length="440" mass="50090">MHLIWENVMKNMMLLWSGAYKGLDTGIGSYAFTPPVWEAIGKTSADSGSTIPSCFGPRSPNIAADKSSWTADSRSLWTLFVGPIVLKDRFPDKRYYEHFVDFVQLVEMCLQFDMPVSDVARIRTGFIIWVKQYEELYYQYNPSRLPTCPLTIHALLHIADSILIAGPVWASWAFPMERYCGTLQPAFKSRRFPFAAINRHVLDHARLTHIRISYASSIRDRLALDAPNLEGYYGGIYENCALLPSHRVRTFGRGVTDKIVGTLCTRFASTSPAVVRSALSNVVREWERIRFLPEGDIVSAAAYHSNDETVSVIRPDSRDNTFVRYEQIVDLNARYRNLPSIWEQQAFFGQLMHVIAVDITAIPSLNIPSTTFLFAIIRSCKVISRHPKLDIHYYTEFGPLEVVDMTTVQCIVGRVYDRGQWAIVDRSGCLNRAIYAEDEY</sequence>
<dbReference type="Proteomes" id="UP001055072">
    <property type="component" value="Unassembled WGS sequence"/>
</dbReference>
<gene>
    <name evidence="1" type="ORF">BDY19DRAFT_892356</name>
</gene>
<accession>A0ACB8U037</accession>
<protein>
    <submittedName>
        <fullName evidence="1">Uncharacterized protein</fullName>
    </submittedName>
</protein>